<protein>
    <submittedName>
        <fullName evidence="1">Uncharacterized protein</fullName>
    </submittedName>
</protein>
<dbReference type="AlphaFoldDB" id="A0A385SSY9"/>
<name>A0A385SSY9_9BACT</name>
<sequence>MGLGELKSKGNKKADPFLDQPWGLWGLVFVKERPGELPLPTLPHPRQMAALRSIYERYDYPSIARITATNLQSLKYF</sequence>
<gene>
    <name evidence="1" type="ORF">D4L85_22915</name>
</gene>
<dbReference type="Proteomes" id="UP000266183">
    <property type="component" value="Chromosome"/>
</dbReference>
<dbReference type="KEGG" id="chk:D4L85_22915"/>
<keyword evidence="2" id="KW-1185">Reference proteome</keyword>
<proteinExistence type="predicted"/>
<evidence type="ECO:0000313" key="1">
    <source>
        <dbReference type="EMBL" id="AYB33257.1"/>
    </source>
</evidence>
<dbReference type="RefSeq" id="WP_119756496.1">
    <property type="nucleotide sequence ID" value="NZ_CP032382.1"/>
</dbReference>
<dbReference type="EMBL" id="CP032382">
    <property type="protein sequence ID" value="AYB33257.1"/>
    <property type="molecule type" value="Genomic_DNA"/>
</dbReference>
<organism evidence="1 2">
    <name type="scientific">Chryseolinea soli</name>
    <dbReference type="NCBI Taxonomy" id="2321403"/>
    <lineage>
        <taxon>Bacteria</taxon>
        <taxon>Pseudomonadati</taxon>
        <taxon>Bacteroidota</taxon>
        <taxon>Cytophagia</taxon>
        <taxon>Cytophagales</taxon>
        <taxon>Fulvivirgaceae</taxon>
        <taxon>Chryseolinea</taxon>
    </lineage>
</organism>
<accession>A0A385SSY9</accession>
<reference evidence="2" key="1">
    <citation type="submission" date="2018-09" db="EMBL/GenBank/DDBJ databases">
        <title>Chryseolinea sp. KIS68-18 isolated from soil.</title>
        <authorList>
            <person name="Weon H.-Y."/>
            <person name="Kwon S.-W."/>
            <person name="Lee S.A."/>
        </authorList>
    </citation>
    <scope>NUCLEOTIDE SEQUENCE [LARGE SCALE GENOMIC DNA]</scope>
    <source>
        <strain evidence="2">KIS68-18</strain>
    </source>
</reference>
<evidence type="ECO:0000313" key="2">
    <source>
        <dbReference type="Proteomes" id="UP000266183"/>
    </source>
</evidence>